<dbReference type="AlphaFoldDB" id="A0A2N5X8W8"/>
<dbReference type="GO" id="GO:0016740">
    <property type="term" value="F:transferase activity"/>
    <property type="evidence" value="ECO:0007669"/>
    <property type="project" value="UniProtKB-KW"/>
</dbReference>
<dbReference type="PANTHER" id="PTHR47017">
    <property type="entry name" value="ACYL-COA"/>
    <property type="match status" value="1"/>
</dbReference>
<dbReference type="SUPFAM" id="SSF55729">
    <property type="entry name" value="Acyl-CoA N-acyltransferases (Nat)"/>
    <property type="match status" value="1"/>
</dbReference>
<dbReference type="OrthoDB" id="9776898at2"/>
<keyword evidence="2" id="KW-1185">Reference proteome</keyword>
<sequence length="381" mass="43830">MELNAEFITSLKQVSAREWDGLCDTRYPFLRHHFLLGMEATGCTTADSGWQPCHLILRGGERAVAALPLYLKSHSYGEYVFDWSWANAWQQQGLDYYPKLVAAIPFTPATGPRLCHLPELDTDTAWGITLDALEQFAREQGISSWHLLFPVEEVSELLRKRGIAQRRSVQFHWFNDGYTCFDDFLGTFNSRKRKTLKRERRRIQEQGLSLKTLVGNQISADDWVLFYHFYQFTYAKRSGHGGYLTHEFFTEVAAAMAEQVIMVMASHEGEAIAAALYFRGEDTLYGRYWGCAREFDALHFEACYYRGIEYCIAEGIGRFDPGAQGEHKIQRGFRPVETFSNHWIADPRLSAAVGDFARREQPHTQAYLRETTALLPFKLQD</sequence>
<comment type="caution">
    <text evidence="1">The sequence shown here is derived from an EMBL/GenBank/DDBJ whole genome shotgun (WGS) entry which is preliminary data.</text>
</comment>
<evidence type="ECO:0000313" key="1">
    <source>
        <dbReference type="EMBL" id="PLW70935.1"/>
    </source>
</evidence>
<dbReference type="PANTHER" id="PTHR47017:SF1">
    <property type="entry name" value="ACYL-COA"/>
    <property type="match status" value="1"/>
</dbReference>
<name>A0A2N5X8W8_9GAMM</name>
<dbReference type="Gene3D" id="3.40.630.30">
    <property type="match status" value="1"/>
</dbReference>
<dbReference type="EMBL" id="PKUS01000001">
    <property type="protein sequence ID" value="PLW70935.1"/>
    <property type="molecule type" value="Genomic_DNA"/>
</dbReference>
<dbReference type="InterPro" id="IPR007434">
    <property type="entry name" value="FemAB-like"/>
</dbReference>
<evidence type="ECO:0000313" key="2">
    <source>
        <dbReference type="Proteomes" id="UP000235005"/>
    </source>
</evidence>
<organism evidence="1 2">
    <name type="scientific">Pseudohalioglobus lutimaris</name>
    <dbReference type="NCBI Taxonomy" id="1737061"/>
    <lineage>
        <taxon>Bacteria</taxon>
        <taxon>Pseudomonadati</taxon>
        <taxon>Pseudomonadota</taxon>
        <taxon>Gammaproteobacteria</taxon>
        <taxon>Cellvibrionales</taxon>
        <taxon>Halieaceae</taxon>
        <taxon>Pseudohalioglobus</taxon>
    </lineage>
</organism>
<keyword evidence="1" id="KW-0808">Transferase</keyword>
<protein>
    <submittedName>
        <fullName evidence="1">GNAT family N-acetyltransferase</fullName>
    </submittedName>
</protein>
<accession>A0A2N5X8W8</accession>
<dbReference type="InterPro" id="IPR016181">
    <property type="entry name" value="Acyl_CoA_acyltransferase"/>
</dbReference>
<dbReference type="Pfam" id="PF04339">
    <property type="entry name" value="FemAB_like"/>
    <property type="match status" value="1"/>
</dbReference>
<gene>
    <name evidence="1" type="ORF">C0039_02070</name>
</gene>
<proteinExistence type="predicted"/>
<dbReference type="RefSeq" id="WP_101517102.1">
    <property type="nucleotide sequence ID" value="NZ_PKUS01000001.1"/>
</dbReference>
<dbReference type="Proteomes" id="UP000235005">
    <property type="component" value="Unassembled WGS sequence"/>
</dbReference>
<reference evidence="1 2" key="1">
    <citation type="submission" date="2018-01" db="EMBL/GenBank/DDBJ databases">
        <title>The draft genome sequence of Halioglobus lutimaris HF004.</title>
        <authorList>
            <person name="Du Z.-J."/>
            <person name="Shi M.-J."/>
        </authorList>
    </citation>
    <scope>NUCLEOTIDE SEQUENCE [LARGE SCALE GENOMIC DNA]</scope>
    <source>
        <strain evidence="1 2">HF004</strain>
    </source>
</reference>